<sequence length="195" mass="22303">MNLIVKRLVSGLFAMVCLLCLGHVIQAQGKFYTKTGYISFYSKAPLEDIEAHNRQVVSFLDAKTGELAFSVPMKAFQFKKALMQEHFNENYVESHKYPKASFRGKILNLSEVDFTQDRLYNLQLEGVLTIHGVERLLRTTATLQVNGDQLQGRANFSVTPQEFNIEIPALVRENIAKRIDISVQMLYKPYQEKPL</sequence>
<feature type="domain" description="Lipid/polyisoprenoid-binding YceI-like" evidence="1">
    <location>
        <begin position="28"/>
        <end position="184"/>
    </location>
</feature>
<comment type="caution">
    <text evidence="2">The sequence shown here is derived from an EMBL/GenBank/DDBJ whole genome shotgun (WGS) entry which is preliminary data.</text>
</comment>
<protein>
    <recommendedName>
        <fullName evidence="1">Lipid/polyisoprenoid-binding YceI-like domain-containing protein</fullName>
    </recommendedName>
</protein>
<accession>A0ABP8FES5</accession>
<gene>
    <name evidence="2" type="ORF">GCM10023183_12840</name>
</gene>
<name>A0ABP8FES5_9BACT</name>
<reference evidence="3" key="1">
    <citation type="journal article" date="2019" name="Int. J. Syst. Evol. Microbiol.">
        <title>The Global Catalogue of Microorganisms (GCM) 10K type strain sequencing project: providing services to taxonomists for standard genome sequencing and annotation.</title>
        <authorList>
            <consortium name="The Broad Institute Genomics Platform"/>
            <consortium name="The Broad Institute Genome Sequencing Center for Infectious Disease"/>
            <person name="Wu L."/>
            <person name="Ma J."/>
        </authorList>
    </citation>
    <scope>NUCLEOTIDE SEQUENCE [LARGE SCALE GENOMIC DNA]</scope>
    <source>
        <strain evidence="3">JCM 17917</strain>
    </source>
</reference>
<dbReference type="InterPro" id="IPR036761">
    <property type="entry name" value="TTHA0802/YceI-like_sf"/>
</dbReference>
<keyword evidence="3" id="KW-1185">Reference proteome</keyword>
<dbReference type="RefSeq" id="WP_345163813.1">
    <property type="nucleotide sequence ID" value="NZ_BAABGX010000001.1"/>
</dbReference>
<dbReference type="InterPro" id="IPR007372">
    <property type="entry name" value="Lipid/polyisoprenoid-bd_YceI"/>
</dbReference>
<dbReference type="SUPFAM" id="SSF101874">
    <property type="entry name" value="YceI-like"/>
    <property type="match status" value="1"/>
</dbReference>
<evidence type="ECO:0000259" key="1">
    <source>
        <dbReference type="Pfam" id="PF04264"/>
    </source>
</evidence>
<dbReference type="Gene3D" id="2.40.128.110">
    <property type="entry name" value="Lipid/polyisoprenoid-binding, YceI-like"/>
    <property type="match status" value="1"/>
</dbReference>
<proteinExistence type="predicted"/>
<evidence type="ECO:0000313" key="2">
    <source>
        <dbReference type="EMBL" id="GAA4301607.1"/>
    </source>
</evidence>
<dbReference type="EMBL" id="BAABGX010000001">
    <property type="protein sequence ID" value="GAA4301607.1"/>
    <property type="molecule type" value="Genomic_DNA"/>
</dbReference>
<evidence type="ECO:0000313" key="3">
    <source>
        <dbReference type="Proteomes" id="UP001501844"/>
    </source>
</evidence>
<dbReference type="Pfam" id="PF04264">
    <property type="entry name" value="YceI"/>
    <property type="match status" value="1"/>
</dbReference>
<organism evidence="2 3">
    <name type="scientific">Nibribacter koreensis</name>
    <dbReference type="NCBI Taxonomy" id="1084519"/>
    <lineage>
        <taxon>Bacteria</taxon>
        <taxon>Pseudomonadati</taxon>
        <taxon>Bacteroidota</taxon>
        <taxon>Cytophagia</taxon>
        <taxon>Cytophagales</taxon>
        <taxon>Hymenobacteraceae</taxon>
        <taxon>Nibribacter</taxon>
    </lineage>
</organism>
<dbReference type="Proteomes" id="UP001501844">
    <property type="component" value="Unassembled WGS sequence"/>
</dbReference>